<feature type="transmembrane region" description="Helical" evidence="6">
    <location>
        <begin position="6"/>
        <end position="28"/>
    </location>
</feature>
<dbReference type="PANTHER" id="PTHR35791">
    <property type="entry name" value="UPF0754 MEMBRANE PROTEIN YHEB"/>
    <property type="match status" value="1"/>
</dbReference>
<keyword evidence="3 6" id="KW-0812">Transmembrane</keyword>
<dbReference type="eggNOG" id="COG4399">
    <property type="taxonomic scope" value="Bacteria"/>
</dbReference>
<organism evidence="7 8">
    <name type="scientific">Thermaerobacter marianensis (strain ATCC 700841 / DSM 12885 / JCM 10246 / 7p75a)</name>
    <dbReference type="NCBI Taxonomy" id="644966"/>
    <lineage>
        <taxon>Bacteria</taxon>
        <taxon>Bacillati</taxon>
        <taxon>Bacillota</taxon>
        <taxon>Clostridia</taxon>
        <taxon>Eubacteriales</taxon>
        <taxon>Clostridiales Family XVII. Incertae Sedis</taxon>
        <taxon>Thermaerobacter</taxon>
    </lineage>
</organism>
<dbReference type="EMBL" id="CP002344">
    <property type="protein sequence ID" value="ADU50938.1"/>
    <property type="molecule type" value="Genomic_DNA"/>
</dbReference>
<proteinExistence type="inferred from homology"/>
<comment type="similarity">
    <text evidence="2">Belongs to the UPF0754 family.</text>
</comment>
<evidence type="ECO:0008006" key="9">
    <source>
        <dbReference type="Google" id="ProtNLM"/>
    </source>
</evidence>
<evidence type="ECO:0000313" key="8">
    <source>
        <dbReference type="Proteomes" id="UP000008915"/>
    </source>
</evidence>
<evidence type="ECO:0000256" key="5">
    <source>
        <dbReference type="ARBA" id="ARBA00023136"/>
    </source>
</evidence>
<accession>E6SIU3</accession>
<comment type="subcellular location">
    <subcellularLocation>
        <location evidence="1">Endomembrane system</location>
    </subcellularLocation>
</comment>
<feature type="transmembrane region" description="Helical" evidence="6">
    <location>
        <begin position="176"/>
        <end position="195"/>
    </location>
</feature>
<evidence type="ECO:0000256" key="2">
    <source>
        <dbReference type="ARBA" id="ARBA00008053"/>
    </source>
</evidence>
<name>E6SIU3_THEM7</name>
<protein>
    <recommendedName>
        <fullName evidence="9">DUF445 domain-containing protein</fullName>
    </recommendedName>
</protein>
<dbReference type="KEGG" id="tmr:Tmar_0823"/>
<evidence type="ECO:0000256" key="1">
    <source>
        <dbReference type="ARBA" id="ARBA00004308"/>
    </source>
</evidence>
<evidence type="ECO:0000256" key="6">
    <source>
        <dbReference type="SAM" id="Phobius"/>
    </source>
</evidence>
<keyword evidence="4 6" id="KW-1133">Transmembrane helix</keyword>
<gene>
    <name evidence="7" type="ordered locus">Tmar_0823</name>
</gene>
<dbReference type="OrthoDB" id="9787430at2"/>
<evidence type="ECO:0000313" key="7">
    <source>
        <dbReference type="EMBL" id="ADU50938.1"/>
    </source>
</evidence>
<reference evidence="8" key="2">
    <citation type="journal article" date="2010" name="Stand. Genomic Sci.">
        <title>Complete genome sequence of Thermaerobacter marianensis type strain (7p75aT).</title>
        <authorList>
            <person name="Han C."/>
            <person name="Gu W."/>
            <person name="Zhang X."/>
            <person name="Lapidus A."/>
            <person name="Nolan M."/>
            <person name="Copeland A."/>
            <person name="Lucas S."/>
            <person name="Glavina Del Rio T."/>
            <person name="Tice H."/>
            <person name="Cheng J."/>
            <person name="Tapia R."/>
            <person name="Goodwin L."/>
            <person name="Pitluck S."/>
            <person name="Pagani I."/>
            <person name="Ivanova N."/>
            <person name="Mavromatis K."/>
            <person name="Mikhailova N."/>
            <person name="Pati A."/>
            <person name="Chen A."/>
            <person name="Palaniappan K."/>
            <person name="Land M."/>
            <person name="Hauser L."/>
            <person name="Chang Y."/>
            <person name="Jeffries C."/>
            <person name="Schneider S."/>
            <person name="Rohde M."/>
            <person name="Goker M."/>
            <person name="Pukall R."/>
            <person name="Woyke T."/>
            <person name="Bristow J."/>
            <person name="Eisen J."/>
            <person name="Markowitz V."/>
            <person name="Hugenholtz P."/>
            <person name="Kyrpides N."/>
            <person name="Klenk H."/>
            <person name="Detter J."/>
        </authorList>
    </citation>
    <scope>NUCLEOTIDE SEQUENCE [LARGE SCALE GENOMIC DNA]</scope>
    <source>
        <strain evidence="8">ATCC 700841 / DSM 12885 / JCM 10246 / 7p75a</strain>
    </source>
</reference>
<dbReference type="GO" id="GO:0012505">
    <property type="term" value="C:endomembrane system"/>
    <property type="evidence" value="ECO:0007669"/>
    <property type="project" value="UniProtKB-SubCell"/>
</dbReference>
<dbReference type="Proteomes" id="UP000008915">
    <property type="component" value="Chromosome"/>
</dbReference>
<keyword evidence="5 6" id="KW-0472">Membrane</keyword>
<keyword evidence="8" id="KW-1185">Reference proteome</keyword>
<dbReference type="PANTHER" id="PTHR35791:SF1">
    <property type="entry name" value="UPF0754 MEMBRANE PROTEIN YHEB"/>
    <property type="match status" value="1"/>
</dbReference>
<dbReference type="HOGENOM" id="CLU_042384_1_1_9"/>
<evidence type="ECO:0000256" key="4">
    <source>
        <dbReference type="ARBA" id="ARBA00022989"/>
    </source>
</evidence>
<sequence length="198" mass="21638">MDTAWLTLPVTGGLIGWATNRVAIWALFRPIRPWRVPGLGWTVQGLLPRRQADLARALAEAVERDLLTAADVRDHLRQLPLDRAAADAVARMVHEAVLARLPAALPRSWALRLADRIAQEAQLEVTRRFPELAEGLLAAAGDGLRLGPIVERKLLELDPAGVEALVVRLAGRELRFVEWSGAVLGFLVGLVQALLVRG</sequence>
<reference evidence="7 8" key="1">
    <citation type="journal article" date="2010" name="Stand. Genomic Sci.">
        <title>Complete genome sequence of Thermaerobacter marianensis type strain (7p75a).</title>
        <authorList>
            <person name="Han C."/>
            <person name="Gu W."/>
            <person name="Zhang X."/>
            <person name="Lapidus A."/>
            <person name="Nolan M."/>
            <person name="Copeland A."/>
            <person name="Lucas S."/>
            <person name="Del Rio T.G."/>
            <person name="Tice H."/>
            <person name="Cheng J.F."/>
            <person name="Tapia R."/>
            <person name="Goodwin L."/>
            <person name="Pitluck S."/>
            <person name="Pagani I."/>
            <person name="Ivanova N."/>
            <person name="Mavromatis K."/>
            <person name="Mikhailova N."/>
            <person name="Pati A."/>
            <person name="Chen A."/>
            <person name="Palaniappan K."/>
            <person name="Land M."/>
            <person name="Hauser L."/>
            <person name="Chang Y.J."/>
            <person name="Jeffries C.D."/>
            <person name="Schneider S."/>
            <person name="Rohde M."/>
            <person name="Goker M."/>
            <person name="Pukall R."/>
            <person name="Woyke T."/>
            <person name="Bristow J."/>
            <person name="Eisen J.A."/>
            <person name="Markowitz V."/>
            <person name="Hugenholtz P."/>
            <person name="Kyrpides N.C."/>
            <person name="Klenk H.P."/>
            <person name="Detter J.C."/>
        </authorList>
    </citation>
    <scope>NUCLEOTIDE SEQUENCE [LARGE SCALE GENOMIC DNA]</scope>
    <source>
        <strain evidence="8">ATCC 700841 / DSM 12885 / JCM 10246 / 7p75a</strain>
    </source>
</reference>
<dbReference type="InterPro" id="IPR007383">
    <property type="entry name" value="DUF445"/>
</dbReference>
<evidence type="ECO:0000256" key="3">
    <source>
        <dbReference type="ARBA" id="ARBA00022692"/>
    </source>
</evidence>
<dbReference type="STRING" id="644966.Tmar_0823"/>
<dbReference type="AlphaFoldDB" id="E6SIU3"/>
<dbReference type="RefSeq" id="WP_013495243.1">
    <property type="nucleotide sequence ID" value="NC_014831.1"/>
</dbReference>
<dbReference type="Pfam" id="PF04286">
    <property type="entry name" value="DUF445"/>
    <property type="match status" value="2"/>
</dbReference>